<evidence type="ECO:0000313" key="1">
    <source>
        <dbReference type="EMBL" id="CAG4901586.1"/>
    </source>
</evidence>
<dbReference type="AlphaFoldDB" id="A0A9N8X3F8"/>
<accession>A0A9N8X3F8</accession>
<sequence length="75" mass="7932">MTTSNIGSGGWPVNDINGLARRLPEMDPTTYYDGQANEAYEAALVKWPVLARLMGLASTSTPAPTPTPTPAPTQT</sequence>
<dbReference type="Proteomes" id="UP000789704">
    <property type="component" value="Unassembled WGS sequence"/>
</dbReference>
<reference evidence="1" key="1">
    <citation type="submission" date="2021-04" db="EMBL/GenBank/DDBJ databases">
        <authorList>
            <person name="Vanwijnsberghe S."/>
        </authorList>
    </citation>
    <scope>NUCLEOTIDE SEQUENCE</scope>
    <source>
        <strain evidence="1">LMG 31841</strain>
    </source>
</reference>
<organism evidence="1 2">
    <name type="scientific">Paraburkholderia saeva</name>
    <dbReference type="NCBI Taxonomy" id="2777537"/>
    <lineage>
        <taxon>Bacteria</taxon>
        <taxon>Pseudomonadati</taxon>
        <taxon>Pseudomonadota</taxon>
        <taxon>Betaproteobacteria</taxon>
        <taxon>Burkholderiales</taxon>
        <taxon>Burkholderiaceae</taxon>
        <taxon>Paraburkholderia</taxon>
    </lineage>
</organism>
<proteinExistence type="predicted"/>
<dbReference type="RefSeq" id="WP_228878883.1">
    <property type="nucleotide sequence ID" value="NZ_CAJQZC010000005.1"/>
</dbReference>
<name>A0A9N8X3F8_9BURK</name>
<gene>
    <name evidence="1" type="ORF">LMG31841_03009</name>
</gene>
<keyword evidence="2" id="KW-1185">Reference proteome</keyword>
<evidence type="ECO:0008006" key="3">
    <source>
        <dbReference type="Google" id="ProtNLM"/>
    </source>
</evidence>
<protein>
    <recommendedName>
        <fullName evidence="3">Cellulose biosynthesis protein BcsR</fullName>
    </recommendedName>
</protein>
<evidence type="ECO:0000313" key="2">
    <source>
        <dbReference type="Proteomes" id="UP000789704"/>
    </source>
</evidence>
<dbReference type="EMBL" id="CAJQZC010000005">
    <property type="protein sequence ID" value="CAG4901586.1"/>
    <property type="molecule type" value="Genomic_DNA"/>
</dbReference>
<comment type="caution">
    <text evidence="1">The sequence shown here is derived from an EMBL/GenBank/DDBJ whole genome shotgun (WGS) entry which is preliminary data.</text>
</comment>